<dbReference type="PROSITE" id="PS51698">
    <property type="entry name" value="U_BOX"/>
    <property type="match status" value="1"/>
</dbReference>
<feature type="domain" description="U-box" evidence="2">
    <location>
        <begin position="110"/>
        <end position="184"/>
    </location>
</feature>
<sequence>VSRAIALAPIVGILVALWRAEKEQQKQQQLGSTSSSASPSSSFLPSLVSGCGRKLLQDELAYMLTIDWGKAGLEGPTLEEEWADFRQLCKEAEELTSAMEAAEGAAALPEPPDEFVDPITASIMSDPVTLPDSQVTVDRSTVERHLLSQATDPFSRKPLTIAMVVPNTALAARIQRWKATGGKEDVGAA</sequence>
<dbReference type="InterPro" id="IPR013083">
    <property type="entry name" value="Znf_RING/FYVE/PHD"/>
</dbReference>
<evidence type="ECO:0000313" key="4">
    <source>
        <dbReference type="Proteomes" id="UP000815325"/>
    </source>
</evidence>
<proteinExistence type="predicted"/>
<accession>A0ABQ7H166</accession>
<organism evidence="3 4">
    <name type="scientific">Dunaliella salina</name>
    <name type="common">Green alga</name>
    <name type="synonym">Protococcus salinus</name>
    <dbReference type="NCBI Taxonomy" id="3046"/>
    <lineage>
        <taxon>Eukaryota</taxon>
        <taxon>Viridiplantae</taxon>
        <taxon>Chlorophyta</taxon>
        <taxon>core chlorophytes</taxon>
        <taxon>Chlorophyceae</taxon>
        <taxon>CS clade</taxon>
        <taxon>Chlamydomonadales</taxon>
        <taxon>Dunaliellaceae</taxon>
        <taxon>Dunaliella</taxon>
    </lineage>
</organism>
<comment type="caution">
    <text evidence="3">The sequence shown here is derived from an EMBL/GenBank/DDBJ whole genome shotgun (WGS) entry which is preliminary data.</text>
</comment>
<name>A0ABQ7H166_DUNSA</name>
<evidence type="ECO:0000256" key="1">
    <source>
        <dbReference type="SAM" id="SignalP"/>
    </source>
</evidence>
<dbReference type="Proteomes" id="UP000815325">
    <property type="component" value="Unassembled WGS sequence"/>
</dbReference>
<gene>
    <name evidence="3" type="ORF">DUNSADRAFT_16113</name>
</gene>
<feature type="non-terminal residue" evidence="3">
    <location>
        <position position="1"/>
    </location>
</feature>
<dbReference type="InterPro" id="IPR003613">
    <property type="entry name" value="Ubox_domain"/>
</dbReference>
<dbReference type="SUPFAM" id="SSF57850">
    <property type="entry name" value="RING/U-box"/>
    <property type="match status" value="1"/>
</dbReference>
<evidence type="ECO:0000259" key="2">
    <source>
        <dbReference type="PROSITE" id="PS51698"/>
    </source>
</evidence>
<protein>
    <submittedName>
        <fullName evidence="3">U-box domain-containing protein</fullName>
    </submittedName>
</protein>
<dbReference type="PANTHER" id="PTHR13931">
    <property type="entry name" value="UBIQUITINATION FACTOR E4"/>
    <property type="match status" value="1"/>
</dbReference>
<reference evidence="3" key="1">
    <citation type="submission" date="2017-08" db="EMBL/GenBank/DDBJ databases">
        <authorList>
            <person name="Polle J.E."/>
            <person name="Barry K."/>
            <person name="Cushman J."/>
            <person name="Schmutz J."/>
            <person name="Tran D."/>
            <person name="Hathwaick L.T."/>
            <person name="Yim W.C."/>
            <person name="Jenkins J."/>
            <person name="Mckie-Krisberg Z.M."/>
            <person name="Prochnik S."/>
            <person name="Lindquist E."/>
            <person name="Dockter R.B."/>
            <person name="Adam C."/>
            <person name="Molina H."/>
            <person name="Bunkerborg J."/>
            <person name="Jin E."/>
            <person name="Buchheim M."/>
            <person name="Magnuson J."/>
        </authorList>
    </citation>
    <scope>NUCLEOTIDE SEQUENCE</scope>
    <source>
        <strain evidence="3">CCAP 19/18</strain>
    </source>
</reference>
<feature type="chain" id="PRO_5045474600" evidence="1">
    <location>
        <begin position="21"/>
        <end position="189"/>
    </location>
</feature>
<keyword evidence="1" id="KW-0732">Signal</keyword>
<feature type="signal peptide" evidence="1">
    <location>
        <begin position="1"/>
        <end position="20"/>
    </location>
</feature>
<dbReference type="InterPro" id="IPR045132">
    <property type="entry name" value="UBE4"/>
</dbReference>
<dbReference type="SMART" id="SM00504">
    <property type="entry name" value="Ubox"/>
    <property type="match status" value="1"/>
</dbReference>
<dbReference type="PANTHER" id="PTHR13931:SF2">
    <property type="entry name" value="UBIQUITIN CONJUGATION FACTOR E4 B"/>
    <property type="match status" value="1"/>
</dbReference>
<keyword evidence="4" id="KW-1185">Reference proteome</keyword>
<dbReference type="Pfam" id="PF04564">
    <property type="entry name" value="U-box"/>
    <property type="match status" value="1"/>
</dbReference>
<dbReference type="EMBL" id="MU069508">
    <property type="protein sequence ID" value="KAF5840598.1"/>
    <property type="molecule type" value="Genomic_DNA"/>
</dbReference>
<dbReference type="Gene3D" id="3.30.40.10">
    <property type="entry name" value="Zinc/RING finger domain, C3HC4 (zinc finger)"/>
    <property type="match status" value="1"/>
</dbReference>
<evidence type="ECO:0000313" key="3">
    <source>
        <dbReference type="EMBL" id="KAF5840598.1"/>
    </source>
</evidence>